<dbReference type="KEGG" id="dsf:UWK_00444"/>
<dbReference type="GO" id="GO:0006508">
    <property type="term" value="P:proteolysis"/>
    <property type="evidence" value="ECO:0007669"/>
    <property type="project" value="UniProtKB-KW"/>
</dbReference>
<evidence type="ECO:0000256" key="1">
    <source>
        <dbReference type="ARBA" id="ARBA00001947"/>
    </source>
</evidence>
<evidence type="ECO:0000256" key="4">
    <source>
        <dbReference type="ARBA" id="ARBA00022801"/>
    </source>
</evidence>
<dbReference type="Gene3D" id="2.70.70.10">
    <property type="entry name" value="Glucose Permease (Domain IIA)"/>
    <property type="match status" value="1"/>
</dbReference>
<evidence type="ECO:0000256" key="5">
    <source>
        <dbReference type="ARBA" id="ARBA00022833"/>
    </source>
</evidence>
<feature type="transmembrane region" description="Helical" evidence="7">
    <location>
        <begin position="29"/>
        <end position="51"/>
    </location>
</feature>
<dbReference type="eggNOG" id="COG0739">
    <property type="taxonomic scope" value="Bacteria"/>
</dbReference>
<dbReference type="AlphaFoldDB" id="M1P0K8"/>
<keyword evidence="7" id="KW-0472">Membrane</keyword>
<feature type="domain" description="M23ase beta-sheet core" evidence="8">
    <location>
        <begin position="195"/>
        <end position="289"/>
    </location>
</feature>
<proteinExistence type="predicted"/>
<keyword evidence="7" id="KW-0812">Transmembrane</keyword>
<evidence type="ECO:0000256" key="2">
    <source>
        <dbReference type="ARBA" id="ARBA00022670"/>
    </source>
</evidence>
<keyword evidence="7" id="KW-1133">Transmembrane helix</keyword>
<keyword evidence="10" id="KW-1185">Reference proteome</keyword>
<dbReference type="GO" id="GO:0046872">
    <property type="term" value="F:metal ion binding"/>
    <property type="evidence" value="ECO:0007669"/>
    <property type="project" value="UniProtKB-KW"/>
</dbReference>
<dbReference type="HOGENOM" id="CLU_029425_2_4_7"/>
<dbReference type="InterPro" id="IPR016047">
    <property type="entry name" value="M23ase_b-sheet_dom"/>
</dbReference>
<dbReference type="PANTHER" id="PTHR21666">
    <property type="entry name" value="PEPTIDASE-RELATED"/>
    <property type="match status" value="1"/>
</dbReference>
<dbReference type="Pfam" id="PF01551">
    <property type="entry name" value="Peptidase_M23"/>
    <property type="match status" value="1"/>
</dbReference>
<dbReference type="Proteomes" id="UP000011721">
    <property type="component" value="Chromosome"/>
</dbReference>
<dbReference type="InterPro" id="IPR050570">
    <property type="entry name" value="Cell_wall_metabolism_enzyme"/>
</dbReference>
<protein>
    <submittedName>
        <fullName evidence="9">Metalloendopeptidase-like membrane protein</fullName>
    </submittedName>
</protein>
<dbReference type="GO" id="GO:0004222">
    <property type="term" value="F:metalloendopeptidase activity"/>
    <property type="evidence" value="ECO:0007669"/>
    <property type="project" value="TreeGrafter"/>
</dbReference>
<dbReference type="OrthoDB" id="9815245at2"/>
<keyword evidence="6" id="KW-0482">Metalloprotease</keyword>
<dbReference type="CDD" id="cd12797">
    <property type="entry name" value="M23_peptidase"/>
    <property type="match status" value="1"/>
</dbReference>
<evidence type="ECO:0000259" key="8">
    <source>
        <dbReference type="Pfam" id="PF01551"/>
    </source>
</evidence>
<evidence type="ECO:0000256" key="7">
    <source>
        <dbReference type="SAM" id="Phobius"/>
    </source>
</evidence>
<sequence>MSDRLHIIITGDEGKAQSFLFSKRRLKTACFLTASLFITLTVISYNAYHFFNTNKALNNQVTELNRELQKSNRLKHSLALKVQDLQELNSNQAEDFQQEKTTLLNTAVSELEERSSMIERIMSNIGIEVKDVVEDRNNSGGPFLAPRDSAGTDLVYRSDRYMETINFLPLGRPIPGPVTSAFGHRTDPVNGKKGYHSGVDMRGRYGQKVVATADGIVKKAFFNGSYGKYVEINHGNGYTTKFAHMKKILVKRGDRVKRGQAIGTVGNSGRSTGPHLHYEVCLDKQPINPSKFLKVNKLYQPVIISQLNAKKKHNVSLTAKNEHSASSDTSEN</sequence>
<gene>
    <name evidence="9" type="ordered locus">UWK_00444</name>
</gene>
<evidence type="ECO:0000256" key="3">
    <source>
        <dbReference type="ARBA" id="ARBA00022723"/>
    </source>
</evidence>
<evidence type="ECO:0000313" key="10">
    <source>
        <dbReference type="Proteomes" id="UP000011721"/>
    </source>
</evidence>
<keyword evidence="5" id="KW-0862">Zinc</keyword>
<dbReference type="FunFam" id="2.70.70.10:FF:000006">
    <property type="entry name" value="M23 family peptidase"/>
    <property type="match status" value="1"/>
</dbReference>
<keyword evidence="2" id="KW-0645">Protease</keyword>
<evidence type="ECO:0000313" key="9">
    <source>
        <dbReference type="EMBL" id="AGF77028.1"/>
    </source>
</evidence>
<evidence type="ECO:0000256" key="6">
    <source>
        <dbReference type="ARBA" id="ARBA00023049"/>
    </source>
</evidence>
<reference evidence="10" key="1">
    <citation type="journal article" date="2013" name="Stand. Genomic Sci.">
        <title>Complete genome sequence of Desulfocapsa sulfexigens, a marine deltaproteobacterium specialized in disproportionating inorganic sulfur compounds.</title>
        <authorList>
            <person name="Finster K.W."/>
            <person name="Kjeldsen K.U."/>
            <person name="Kube M."/>
            <person name="Reinhardt R."/>
            <person name="Mussmann M."/>
            <person name="Amann R."/>
            <person name="Schreiber L."/>
        </authorList>
    </citation>
    <scope>NUCLEOTIDE SEQUENCE [LARGE SCALE GENOMIC DNA]</scope>
    <source>
        <strain evidence="10">DSM 10523 / SB164P1</strain>
    </source>
</reference>
<comment type="cofactor">
    <cofactor evidence="1">
        <name>Zn(2+)</name>
        <dbReference type="ChEBI" id="CHEBI:29105"/>
    </cofactor>
</comment>
<keyword evidence="4" id="KW-0378">Hydrolase</keyword>
<dbReference type="SUPFAM" id="SSF51261">
    <property type="entry name" value="Duplicated hybrid motif"/>
    <property type="match status" value="1"/>
</dbReference>
<dbReference type="STRING" id="1167006.UWK_00444"/>
<keyword evidence="3" id="KW-0479">Metal-binding</keyword>
<name>M1P0K8_DESSD</name>
<dbReference type="InterPro" id="IPR011055">
    <property type="entry name" value="Dup_hybrid_motif"/>
</dbReference>
<dbReference type="RefSeq" id="WP_015402726.1">
    <property type="nucleotide sequence ID" value="NC_020304.1"/>
</dbReference>
<dbReference type="EMBL" id="CP003985">
    <property type="protein sequence ID" value="AGF77028.1"/>
    <property type="molecule type" value="Genomic_DNA"/>
</dbReference>
<dbReference type="PANTHER" id="PTHR21666:SF288">
    <property type="entry name" value="CELL DIVISION PROTEIN YTFB"/>
    <property type="match status" value="1"/>
</dbReference>
<organism evidence="9 10">
    <name type="scientific">Desulfocapsa sulfexigens (strain DSM 10523 / SB164P1)</name>
    <dbReference type="NCBI Taxonomy" id="1167006"/>
    <lineage>
        <taxon>Bacteria</taxon>
        <taxon>Pseudomonadati</taxon>
        <taxon>Thermodesulfobacteriota</taxon>
        <taxon>Desulfobulbia</taxon>
        <taxon>Desulfobulbales</taxon>
        <taxon>Desulfocapsaceae</taxon>
        <taxon>Desulfocapsa</taxon>
    </lineage>
</organism>
<accession>M1P0K8</accession>